<evidence type="ECO:0000259" key="10">
    <source>
        <dbReference type="Pfam" id="PF25529"/>
    </source>
</evidence>
<dbReference type="Proteomes" id="UP001153555">
    <property type="component" value="Unassembled WGS sequence"/>
</dbReference>
<keyword evidence="8" id="KW-0812">Transmembrane</keyword>
<evidence type="ECO:0000256" key="8">
    <source>
        <dbReference type="SAM" id="Phobius"/>
    </source>
</evidence>
<sequence>DAEPEKILILEDFVSYFTQTLHSKLPGSLVIWYDSITIDGSLSWQNQLNASNKPFFDRCDGIFVNYFWLDDYPKLSADVAGDRKYDVYMGVDVFGRGTYGGGQWKTHVALDVIKKNEVSAAIFGPGWVHETKQPPDFQTAQNRWWGLVEKSWGTVQKQPKELPFYSNFDQGHGYHISVDGKQVLCTPWNNISCQSIQPFIEFTNSNTRPIQVSIGVKEASYSGGGNITFRGTLDSDSEFTARLFQGELLLGNFPVHFTFSVKSSGNSLLGLALESSNACNEKSCIFLAASGSATLTANKFQNQFTKVVMPHRVSKVEVDPEWLVQESSIYMKGHILREIRAVCYTSKYHQETVKNNNSQYYAVLGDIKITKSQESTKFPPSSSWLIGGQFVSWAAGLGGSKLLSVKLTWQLKDGSADIFTNYNIYVSKSSGSEMIEGALDYLGVALPKTYYVYKLEVASGVSGLKFLVQPCGPDGACQMLQDSPFFLLQLQDAKVESHKILPRYVEEDKGRLVKLDGTRAELWIVCVVVTLNLIILAIYMYWISCL</sequence>
<protein>
    <recommendedName>
        <fullName evidence="3">mannosyl-glycoprotein endo-beta-N-acetylglucosaminidase</fullName>
        <ecNumber evidence="3">3.2.1.96</ecNumber>
    </recommendedName>
</protein>
<dbReference type="OrthoDB" id="284473at2759"/>
<name>A0A9N7NLJ8_STRHE</name>
<evidence type="ECO:0000256" key="5">
    <source>
        <dbReference type="ARBA" id="ARBA00022801"/>
    </source>
</evidence>
<evidence type="ECO:0000256" key="4">
    <source>
        <dbReference type="ARBA" id="ARBA00022490"/>
    </source>
</evidence>
<organism evidence="11 12">
    <name type="scientific">Striga hermonthica</name>
    <name type="common">Purple witchweed</name>
    <name type="synonym">Buchnera hermonthica</name>
    <dbReference type="NCBI Taxonomy" id="68872"/>
    <lineage>
        <taxon>Eukaryota</taxon>
        <taxon>Viridiplantae</taxon>
        <taxon>Streptophyta</taxon>
        <taxon>Embryophyta</taxon>
        <taxon>Tracheophyta</taxon>
        <taxon>Spermatophyta</taxon>
        <taxon>Magnoliopsida</taxon>
        <taxon>eudicotyledons</taxon>
        <taxon>Gunneridae</taxon>
        <taxon>Pentapetalae</taxon>
        <taxon>asterids</taxon>
        <taxon>lamiids</taxon>
        <taxon>Lamiales</taxon>
        <taxon>Orobanchaceae</taxon>
        <taxon>Buchnereae</taxon>
        <taxon>Striga</taxon>
    </lineage>
</organism>
<dbReference type="Pfam" id="PF03644">
    <property type="entry name" value="Glyco_hydro_85"/>
    <property type="match status" value="1"/>
</dbReference>
<dbReference type="EMBL" id="CACSLK010027832">
    <property type="protein sequence ID" value="CAA0831346.1"/>
    <property type="molecule type" value="Genomic_DNA"/>
</dbReference>
<dbReference type="Gene3D" id="2.60.120.260">
    <property type="entry name" value="Galactose-binding domain-like"/>
    <property type="match status" value="1"/>
</dbReference>
<feature type="transmembrane region" description="Helical" evidence="8">
    <location>
        <begin position="522"/>
        <end position="542"/>
    </location>
</feature>
<comment type="caution">
    <text evidence="11">The sequence shown here is derived from an EMBL/GenBank/DDBJ whole genome shotgun (WGS) entry which is preliminary data.</text>
</comment>
<evidence type="ECO:0000313" key="11">
    <source>
        <dbReference type="EMBL" id="CAA0831346.1"/>
    </source>
</evidence>
<feature type="domain" description="Cytosolic endo-beta-N-acetylglucosaminidase TIM barrel" evidence="9">
    <location>
        <begin position="9"/>
        <end position="175"/>
    </location>
</feature>
<evidence type="ECO:0000256" key="3">
    <source>
        <dbReference type="ARBA" id="ARBA00012566"/>
    </source>
</evidence>
<gene>
    <name evidence="11" type="ORF">SHERM_26695</name>
</gene>
<evidence type="ECO:0000256" key="6">
    <source>
        <dbReference type="ARBA" id="ARBA00023295"/>
    </source>
</evidence>
<dbReference type="AlphaFoldDB" id="A0A9N7NLJ8"/>
<comment type="catalytic activity">
    <reaction evidence="7">
        <text>an N(4)-(oligosaccharide-(1-&gt;3)-[oligosaccharide-(1-&gt;6)]-beta-D-Man-(1-&gt;4)-beta-D-GlcNAc-(1-&gt;4)-alpha-D-GlcNAc)-L-asparaginyl-[protein] + H2O = an oligosaccharide-(1-&gt;3)-[oligosaccharide-(1-&gt;6)]-beta-D-Man-(1-&gt;4)-D-GlcNAc + N(4)-(N-acetyl-beta-D-glucosaminyl)-L-asparaginyl-[protein]</text>
        <dbReference type="Rhea" id="RHEA:73067"/>
        <dbReference type="Rhea" id="RHEA-COMP:12603"/>
        <dbReference type="Rhea" id="RHEA-COMP:18176"/>
        <dbReference type="ChEBI" id="CHEBI:15377"/>
        <dbReference type="ChEBI" id="CHEBI:132248"/>
        <dbReference type="ChEBI" id="CHEBI:192714"/>
        <dbReference type="ChEBI" id="CHEBI:192715"/>
        <dbReference type="EC" id="3.2.1.96"/>
    </reaction>
</comment>
<dbReference type="InterPro" id="IPR005201">
    <property type="entry name" value="TIM_ENGase"/>
</dbReference>
<reference evidence="11" key="1">
    <citation type="submission" date="2019-12" db="EMBL/GenBank/DDBJ databases">
        <authorList>
            <person name="Scholes J."/>
        </authorList>
    </citation>
    <scope>NUCLEOTIDE SEQUENCE</scope>
</reference>
<accession>A0A9N7NLJ8</accession>
<feature type="non-terminal residue" evidence="11">
    <location>
        <position position="546"/>
    </location>
</feature>
<dbReference type="Gene3D" id="3.20.20.80">
    <property type="entry name" value="Glycosidases"/>
    <property type="match status" value="1"/>
</dbReference>
<dbReference type="Pfam" id="PF25529">
    <property type="entry name" value="Ig_ENGASE1_C"/>
    <property type="match status" value="1"/>
</dbReference>
<comment type="subcellular location">
    <subcellularLocation>
        <location evidence="1">Cytoplasm</location>
        <location evidence="1">Cytosol</location>
    </subcellularLocation>
</comment>
<proteinExistence type="inferred from homology"/>
<evidence type="ECO:0000313" key="12">
    <source>
        <dbReference type="Proteomes" id="UP001153555"/>
    </source>
</evidence>
<keyword evidence="8" id="KW-0472">Membrane</keyword>
<dbReference type="GO" id="GO:0005829">
    <property type="term" value="C:cytosol"/>
    <property type="evidence" value="ECO:0007669"/>
    <property type="project" value="UniProtKB-SubCell"/>
</dbReference>
<dbReference type="InterPro" id="IPR032979">
    <property type="entry name" value="ENGase"/>
</dbReference>
<keyword evidence="5" id="KW-0378">Hydrolase</keyword>
<evidence type="ECO:0000256" key="2">
    <source>
        <dbReference type="ARBA" id="ARBA00007849"/>
    </source>
</evidence>
<keyword evidence="12" id="KW-1185">Reference proteome</keyword>
<dbReference type="EC" id="3.2.1.96" evidence="3"/>
<keyword evidence="8" id="KW-1133">Transmembrane helix</keyword>
<evidence type="ECO:0000256" key="7">
    <source>
        <dbReference type="ARBA" id="ARBA00034414"/>
    </source>
</evidence>
<dbReference type="PANTHER" id="PTHR13246">
    <property type="entry name" value="ENDO BETA N-ACETYLGLUCOSAMINIDASE"/>
    <property type="match status" value="1"/>
</dbReference>
<feature type="domain" description="Cytosolic endo-beta-N-acetylglucosaminidase C-terminal" evidence="10">
    <location>
        <begin position="377"/>
        <end position="490"/>
    </location>
</feature>
<evidence type="ECO:0000259" key="9">
    <source>
        <dbReference type="Pfam" id="PF03644"/>
    </source>
</evidence>
<dbReference type="GO" id="GO:0033925">
    <property type="term" value="F:mannosyl-glycoprotein endo-beta-N-acetylglucosaminidase activity"/>
    <property type="evidence" value="ECO:0007669"/>
    <property type="project" value="UniProtKB-EC"/>
</dbReference>
<dbReference type="InterPro" id="IPR057882">
    <property type="entry name" value="ENGase_C"/>
</dbReference>
<dbReference type="PANTHER" id="PTHR13246:SF1">
    <property type="entry name" value="CYTOSOLIC ENDO-BETA-N-ACETYLGLUCOSAMINIDASE"/>
    <property type="match status" value="1"/>
</dbReference>
<keyword evidence="4" id="KW-0963">Cytoplasm</keyword>
<comment type="similarity">
    <text evidence="2">Belongs to the glycosyl hydrolase 85 family.</text>
</comment>
<evidence type="ECO:0000256" key="1">
    <source>
        <dbReference type="ARBA" id="ARBA00004514"/>
    </source>
</evidence>
<keyword evidence="6" id="KW-0326">Glycosidase</keyword>